<dbReference type="InterPro" id="IPR013320">
    <property type="entry name" value="ConA-like_dom_sf"/>
</dbReference>
<dbReference type="EC" id="3.2.1.103" evidence="3"/>
<dbReference type="InterPro" id="IPR050546">
    <property type="entry name" value="Glycosyl_Hydrlase_16"/>
</dbReference>
<comment type="similarity">
    <text evidence="1">Belongs to the glycosyl hydrolase 16 family.</text>
</comment>
<dbReference type="Pfam" id="PF00722">
    <property type="entry name" value="Glyco_hydro_16"/>
    <property type="match status" value="1"/>
</dbReference>
<dbReference type="SUPFAM" id="SSF49899">
    <property type="entry name" value="Concanavalin A-like lectins/glucanases"/>
    <property type="match status" value="1"/>
</dbReference>
<name>A0A644YZZ6_9ZZZZ</name>
<accession>A0A644YZZ6</accession>
<dbReference type="GO" id="GO:0005975">
    <property type="term" value="P:carbohydrate metabolic process"/>
    <property type="evidence" value="ECO:0007669"/>
    <property type="project" value="InterPro"/>
</dbReference>
<dbReference type="GO" id="GO:0033930">
    <property type="term" value="F:keratan-sulfate endo-1,4-beta-galactosidase activity"/>
    <property type="evidence" value="ECO:0007669"/>
    <property type="project" value="UniProtKB-EC"/>
</dbReference>
<keyword evidence="3" id="KW-0378">Hydrolase</keyword>
<comment type="caution">
    <text evidence="3">The sequence shown here is derived from an EMBL/GenBank/DDBJ whole genome shotgun (WGS) entry which is preliminary data.</text>
</comment>
<gene>
    <name evidence="3" type="ORF">SDC9_80728</name>
</gene>
<dbReference type="PANTHER" id="PTHR10963">
    <property type="entry name" value="GLYCOSYL HYDROLASE-RELATED"/>
    <property type="match status" value="1"/>
</dbReference>
<evidence type="ECO:0000259" key="2">
    <source>
        <dbReference type="PROSITE" id="PS51762"/>
    </source>
</evidence>
<dbReference type="InterPro" id="IPR000757">
    <property type="entry name" value="Beta-glucanase-like"/>
</dbReference>
<dbReference type="EMBL" id="VSSQ01006885">
    <property type="protein sequence ID" value="MPM34146.1"/>
    <property type="molecule type" value="Genomic_DNA"/>
</dbReference>
<dbReference type="PROSITE" id="PS51762">
    <property type="entry name" value="GH16_2"/>
    <property type="match status" value="1"/>
</dbReference>
<sequence>MYKNIIYCIVSIIVIFVGCENQNNSNDWKLIWEDNFDDNKIDWSMWSKTPRQTSDWNNTMSDADELYNVIDGKLILRGIKNIDYPNDTSLYLTGGIWGKGKQNFPIGRVDVRAKFTCAQGFWPAIWLMPVKDETTPDYYSELDIMEHLNFDDFVYQTLHSTYTLDGNRSNPVNHVKPEINVDEYNIYSVEIHTDSITFLTNNKITYSYPRLENLGDAQFPFDKFNYYLILSSQLGGKWVGEVNMEHLPVEMTIDWVKFFVKK</sequence>
<dbReference type="PROSITE" id="PS51257">
    <property type="entry name" value="PROKAR_LIPOPROTEIN"/>
    <property type="match status" value="1"/>
</dbReference>
<dbReference type="CDD" id="cd08023">
    <property type="entry name" value="GH16_laminarinase_like"/>
    <property type="match status" value="1"/>
</dbReference>
<dbReference type="Gene3D" id="2.60.120.200">
    <property type="match status" value="1"/>
</dbReference>
<reference evidence="3" key="1">
    <citation type="submission" date="2019-08" db="EMBL/GenBank/DDBJ databases">
        <authorList>
            <person name="Kucharzyk K."/>
            <person name="Murdoch R.W."/>
            <person name="Higgins S."/>
            <person name="Loffler F."/>
        </authorList>
    </citation>
    <scope>NUCLEOTIDE SEQUENCE</scope>
</reference>
<protein>
    <submittedName>
        <fullName evidence="3">Keratan-sulfate endo-1,4-beta-galactosidase</fullName>
        <ecNumber evidence="3">3.2.1.103</ecNumber>
    </submittedName>
</protein>
<dbReference type="PANTHER" id="PTHR10963:SF55">
    <property type="entry name" value="GLYCOSIDE HYDROLASE FAMILY 16 PROTEIN"/>
    <property type="match status" value="1"/>
</dbReference>
<keyword evidence="3" id="KW-0326">Glycosidase</keyword>
<feature type="domain" description="GH16" evidence="2">
    <location>
        <begin position="1"/>
        <end position="262"/>
    </location>
</feature>
<organism evidence="3">
    <name type="scientific">bioreactor metagenome</name>
    <dbReference type="NCBI Taxonomy" id="1076179"/>
    <lineage>
        <taxon>unclassified sequences</taxon>
        <taxon>metagenomes</taxon>
        <taxon>ecological metagenomes</taxon>
    </lineage>
</organism>
<proteinExistence type="inferred from homology"/>
<evidence type="ECO:0000313" key="3">
    <source>
        <dbReference type="EMBL" id="MPM34146.1"/>
    </source>
</evidence>
<evidence type="ECO:0000256" key="1">
    <source>
        <dbReference type="ARBA" id="ARBA00006865"/>
    </source>
</evidence>
<dbReference type="AlphaFoldDB" id="A0A644YZZ6"/>